<dbReference type="GO" id="GO:0003700">
    <property type="term" value="F:DNA-binding transcription factor activity"/>
    <property type="evidence" value="ECO:0007669"/>
    <property type="project" value="TreeGrafter"/>
</dbReference>
<dbReference type="PANTHER" id="PTHR30146">
    <property type="entry name" value="LACI-RELATED TRANSCRIPTIONAL REPRESSOR"/>
    <property type="match status" value="1"/>
</dbReference>
<gene>
    <name evidence="6" type="ORF">CBR64_15940</name>
</gene>
<evidence type="ECO:0000256" key="2">
    <source>
        <dbReference type="ARBA" id="ARBA00023015"/>
    </source>
</evidence>
<dbReference type="InterPro" id="IPR000014">
    <property type="entry name" value="PAS"/>
</dbReference>
<dbReference type="CDD" id="cd00130">
    <property type="entry name" value="PAS"/>
    <property type="match status" value="1"/>
</dbReference>
<protein>
    <recommendedName>
        <fullName evidence="5">PAS domain-containing protein</fullName>
    </recommendedName>
</protein>
<dbReference type="SMART" id="SM00091">
    <property type="entry name" value="PAS"/>
    <property type="match status" value="1"/>
</dbReference>
<evidence type="ECO:0000256" key="4">
    <source>
        <dbReference type="ARBA" id="ARBA00023163"/>
    </source>
</evidence>
<name>A0A1Y0HZN3_CELCE</name>
<evidence type="ECO:0000313" key="7">
    <source>
        <dbReference type="Proteomes" id="UP000196228"/>
    </source>
</evidence>
<dbReference type="SUPFAM" id="SSF53822">
    <property type="entry name" value="Periplasmic binding protein-like I"/>
    <property type="match status" value="1"/>
</dbReference>
<dbReference type="Gene3D" id="3.40.50.2300">
    <property type="match status" value="2"/>
</dbReference>
<dbReference type="AlphaFoldDB" id="A0A1Y0HZN3"/>
<dbReference type="Pfam" id="PF08447">
    <property type="entry name" value="PAS_3"/>
    <property type="match status" value="1"/>
</dbReference>
<evidence type="ECO:0000256" key="1">
    <source>
        <dbReference type="ARBA" id="ARBA00022491"/>
    </source>
</evidence>
<accession>A0A1Y0HZN3</accession>
<dbReference type="InterPro" id="IPR035965">
    <property type="entry name" value="PAS-like_dom_sf"/>
</dbReference>
<dbReference type="KEGG" id="cceu:CBR64_15940"/>
<keyword evidence="4" id="KW-0804">Transcription</keyword>
<evidence type="ECO:0000313" key="6">
    <source>
        <dbReference type="EMBL" id="ARU52714.1"/>
    </source>
</evidence>
<evidence type="ECO:0000256" key="3">
    <source>
        <dbReference type="ARBA" id="ARBA00023125"/>
    </source>
</evidence>
<dbReference type="Gene3D" id="3.30.450.20">
    <property type="entry name" value="PAS domain"/>
    <property type="match status" value="1"/>
</dbReference>
<dbReference type="Pfam" id="PF13377">
    <property type="entry name" value="Peripla_BP_3"/>
    <property type="match status" value="1"/>
</dbReference>
<dbReference type="InterPro" id="IPR028082">
    <property type="entry name" value="Peripla_BP_I"/>
</dbReference>
<sequence length="929" mass="98612">MTGTVTRMSTDATRRPRQAGEHLTFGVLCPVVGGFYFGRSLAGIARVLRAHGHRVVALQTYPADLDRDEFPGPPGRRPLLGRSSFDGFVVMTTALADAELRELDASGVPLVLLGVRADGLRAPAVSPDNAGGVRAAVDHLVEHGHDRIGFVGNTEQRDTLERYDAYRAALAAHDLAFSPSWVYRTRDNQEASAEAAARRLASRGLPTTATLAATDRNAIGFMRGLQASGFELPAEQAVVGFDHADSGARARPRLSTVDPLHDQVGERVAELLVARARGENVGREHRLGRAALIRRESCGCLEGTQGELIGGPAARVAAVSAPADPDRPLDEVARVVFASVLERSDVRGVQRRRASDGGQRPAPVDAWLLVLRHLLRGAAESGVVPPAAALRSLADRTAALRPSQEALEQIVPALEAEVAALVREVRRRRPVVRASQLGRTVLSRSTHRDPPASSAVTRADAVRATAAEVVVAVARGCAHGAVARTGRLEQDLVDLYEVDLGLLRGDGEGLRRLDWLPRGVGGTAALALWEDADDGSGRRVLRVVGVRGGGTAVERLAGSVLATAQFPPRELLDPRSLTVVAPVAFGRSDWGFLVVGGLVDTRTTSTRERYNHWAAMLAVALDREALVTSLQEQQHALADSAERVRALALEVEAGAERAALVSIASHDGTWDWDVETGTVRWSPAWARIVGCDVADLRDDPEEWLGRVHPEDLQTVHAAVAAQLAGTTEPLDVEHRLRCADGEHVRVRCRAVTVLDAGGRPARMVGALAVLSDVERYRSELRGRALVDPDSGVLHRSLFVDRLEQAIGRGGRVPGYGAHVLAVGLDAPPTVPALHRLAGALGAAGSLCALAPTDLVVLLDGVSDDAARHAAVRAAGACGSAVVEHLGDVTGAPDALEVLRRAGVALARRRARALGTVVPWSAPSETFRAL</sequence>
<dbReference type="InterPro" id="IPR046335">
    <property type="entry name" value="LacI/GalR-like_sensor"/>
</dbReference>
<organism evidence="6 7">
    <name type="scientific">Cellulosimicrobium cellulans</name>
    <name type="common">Arthrobacter luteus</name>
    <dbReference type="NCBI Taxonomy" id="1710"/>
    <lineage>
        <taxon>Bacteria</taxon>
        <taxon>Bacillati</taxon>
        <taxon>Actinomycetota</taxon>
        <taxon>Actinomycetes</taxon>
        <taxon>Micrococcales</taxon>
        <taxon>Promicromonosporaceae</taxon>
        <taxon>Cellulosimicrobium</taxon>
    </lineage>
</organism>
<dbReference type="CDD" id="cd06267">
    <property type="entry name" value="PBP1_LacI_sugar_binding-like"/>
    <property type="match status" value="1"/>
</dbReference>
<evidence type="ECO:0000259" key="5">
    <source>
        <dbReference type="SMART" id="SM00091"/>
    </source>
</evidence>
<reference evidence="6 7" key="1">
    <citation type="submission" date="2017-05" db="EMBL/GenBank/DDBJ databases">
        <authorList>
            <person name="Song R."/>
            <person name="Chenine A.L."/>
            <person name="Ruprecht R.M."/>
        </authorList>
    </citation>
    <scope>NUCLEOTIDE SEQUENCE [LARGE SCALE GENOMIC DNA]</scope>
    <source>
        <strain evidence="6 7">PSBB019</strain>
    </source>
</reference>
<dbReference type="InterPro" id="IPR013655">
    <property type="entry name" value="PAS_fold_3"/>
</dbReference>
<feature type="domain" description="PAS" evidence="5">
    <location>
        <begin position="656"/>
        <end position="724"/>
    </location>
</feature>
<dbReference type="PANTHER" id="PTHR30146:SF148">
    <property type="entry name" value="HTH-TYPE TRANSCRIPTIONAL REPRESSOR PURR-RELATED"/>
    <property type="match status" value="1"/>
</dbReference>
<dbReference type="GO" id="GO:0000976">
    <property type="term" value="F:transcription cis-regulatory region binding"/>
    <property type="evidence" value="ECO:0007669"/>
    <property type="project" value="TreeGrafter"/>
</dbReference>
<dbReference type="EMBL" id="CP021383">
    <property type="protein sequence ID" value="ARU52714.1"/>
    <property type="molecule type" value="Genomic_DNA"/>
</dbReference>
<keyword evidence="1" id="KW-0678">Repressor</keyword>
<dbReference type="Proteomes" id="UP000196228">
    <property type="component" value="Chromosome"/>
</dbReference>
<keyword evidence="3" id="KW-0238">DNA-binding</keyword>
<keyword evidence="2" id="KW-0805">Transcription regulation</keyword>
<proteinExistence type="predicted"/>
<dbReference type="SUPFAM" id="SSF55785">
    <property type="entry name" value="PYP-like sensor domain (PAS domain)"/>
    <property type="match status" value="1"/>
</dbReference>